<dbReference type="PANTHER" id="PTHR10039:SF14">
    <property type="entry name" value="NACHT DOMAIN-CONTAINING PROTEIN"/>
    <property type="match status" value="1"/>
</dbReference>
<gene>
    <name evidence="5" type="ORF">CSUB01_06617</name>
</gene>
<dbReference type="Pfam" id="PF00023">
    <property type="entry name" value="Ank"/>
    <property type="match status" value="1"/>
</dbReference>
<dbReference type="PROSITE" id="PS50088">
    <property type="entry name" value="ANK_REPEAT"/>
    <property type="match status" value="3"/>
</dbReference>
<dbReference type="PROSITE" id="PS50837">
    <property type="entry name" value="NACHT"/>
    <property type="match status" value="1"/>
</dbReference>
<evidence type="ECO:0000256" key="3">
    <source>
        <dbReference type="SAM" id="MobiDB-lite"/>
    </source>
</evidence>
<name>A0A066XJZ8_COLSU</name>
<dbReference type="Pfam" id="PF24883">
    <property type="entry name" value="NPHP3_N"/>
    <property type="match status" value="1"/>
</dbReference>
<protein>
    <recommendedName>
        <fullName evidence="4">NACHT domain-containing protein</fullName>
    </recommendedName>
</protein>
<dbReference type="eggNOG" id="KOG4177">
    <property type="taxonomic scope" value="Eukaryota"/>
</dbReference>
<dbReference type="STRING" id="1173701.A0A066XJZ8"/>
<evidence type="ECO:0000313" key="6">
    <source>
        <dbReference type="Proteomes" id="UP000027238"/>
    </source>
</evidence>
<keyword evidence="1" id="KW-0677">Repeat</keyword>
<dbReference type="HOGENOM" id="CLU_244645_0_0_1"/>
<dbReference type="Gene3D" id="3.40.50.300">
    <property type="entry name" value="P-loop containing nucleotide triphosphate hydrolases"/>
    <property type="match status" value="1"/>
</dbReference>
<dbReference type="PANTHER" id="PTHR10039">
    <property type="entry name" value="AMELOGENIN"/>
    <property type="match status" value="1"/>
</dbReference>
<feature type="compositionally biased region" description="Polar residues" evidence="3">
    <location>
        <begin position="1435"/>
        <end position="1446"/>
    </location>
</feature>
<dbReference type="SUPFAM" id="SSF48403">
    <property type="entry name" value="Ankyrin repeat"/>
    <property type="match status" value="2"/>
</dbReference>
<keyword evidence="6" id="KW-1185">Reference proteome</keyword>
<dbReference type="EMBL" id="JMSE01000541">
    <property type="protein sequence ID" value="KDN69197.1"/>
    <property type="molecule type" value="Genomic_DNA"/>
</dbReference>
<feature type="compositionally biased region" description="Basic and acidic residues" evidence="3">
    <location>
        <begin position="1425"/>
        <end position="1434"/>
    </location>
</feature>
<sequence>MLPSDFPNSRVLFFDYDPQFTFQPGFSKSRLTTTAFNILNLIVDVRREEPLRPIVFLSHGLGGILVKYALIKAQEDPRYTFISTATRGATFFGTPQMTQSPGMSLESLVTIFAIQLSLTNPSQLPDSQNDTHILKDRCGDPVLSSVERFNAKWVKGYAHRLRSVVFHGQASSLAVPKSNAILGLSGEQESVVRLAASNHDLWSFQSLSDPNYCIVKNQLAWIFEWIAQSDPIRHDLEVQDLKWLQLLYPLDLRSGESNIQSPAKGTFNWIWTHPSLSSWLQSKRHTTLWISGKPGCGKTTLARHISLSLSPRSNDHIPTGGGFELLSHRSFAIASFFCDYAAPPRTSESVLRSLLHQILTVQPSLLKYVPPPVRQKRRWQDGMSLLLANSLREIARHRRTLLVIDGLDECDQNVRTSLIDALLDRKTSRSDLPASCASEGGCVCRGLSPTLKILATSRQQVLLHDGEDRVAEQISLSSDAVAASGLEKDFQAVMRSSFSPFAFNDKQLALLLPIARQLICAKETAGVFLWASIVVKTLDSYSRRPCTRDTLLAWLTTLPTNPDDLYGSLLQSINAKDGRKRSKALNMLEWITYARRPLSVSELRAVSAFSRGVIPQKPAIVTLDFEFPSKQVDLDTEALRCIFRSGLIEVRDSTVYFAHQSVKEYLKSDSAPTAVSKRFFRKNYKMNVNERLGRLCQQYLISCGRYEYSSHNSSFWTTRRKTKDELPFLSYAAAYWHDHIHVATVQSDVHEHNLMDSFCSPKSQLLQTWFGTWWTNQFKEDWELRRFPAYPTEGIVLSFLGNQSEIVDLLQRRAMKPDEITPKGEEWTPLMAASWSGHESVVDLLLSRHPGYGNQPKHSARALVHAIERGHQTIAQTLTLAFARPTAGPALPLQMLSGGTAGPLATAARLGRLEIVRLLLETGAATMINKSWKLPALSMRETRLTNHRARWCKAMSPMAIAVSHNDIDMLTLLLNHGATLEGFEFLSLAAQTGSRNVLEWLIDTKAGFKDSVDANKALHAAASFNHKAIVTTLLEKGSSIAPVKGANNSPLRYACQAGWGSGSQLLFNLCPVLSEDAFLDACQASSATAVRLFLDAGISANASRRGKTAIHHVLTNHKHVEVPVHERQRLEVLRLLFERGARVNRRDHRGDTCLHRAARRGEMNIAHLLVSEGIQVNAKDRFGNTALDIVAAQGNADWMQSLLDAGARPSSTTWMNVLSSGCAEATTCIMLQSRQFNDRSAFELYPSPPDVYKHFAACGNAPRSFEQALEYLRSRQVSDIHTIQMGTQNEGSVINSIQHAWETTTGRKWAWWPMMPPLPQISAHEAWLSWKCAHCNGKEHRDIVPTETSLEISALVDFLSEIITTWTKELTKRKADDFEPLESISALHNTDAFLVPSRPYEVLEGTVLGPNQDDAVNIQRHFGTEAKSHDHSDRNGYTQESPNNPVQDEKPPSDNKSADSTGEESSEDDDPGDGKELKRKGRFVVVKPGSFPHENIDVGVFLTDNQFLNTLLMVYRQRRGWIKAHFSIYRFHHWSFDKIALSPNGLIIARPQRNGGMTWNGGGSRDMSACLSSYREYQRGSKNGCQKTWITK</sequence>
<dbReference type="InterPro" id="IPR036770">
    <property type="entry name" value="Ankyrin_rpt-contain_sf"/>
</dbReference>
<dbReference type="PROSITE" id="PS50297">
    <property type="entry name" value="ANK_REP_REGION"/>
    <property type="match status" value="2"/>
</dbReference>
<evidence type="ECO:0000313" key="5">
    <source>
        <dbReference type="EMBL" id="KDN69197.1"/>
    </source>
</evidence>
<feature type="region of interest" description="Disordered" evidence="3">
    <location>
        <begin position="1425"/>
        <end position="1478"/>
    </location>
</feature>
<feature type="compositionally biased region" description="Basic and acidic residues" evidence="3">
    <location>
        <begin position="1447"/>
        <end position="1457"/>
    </location>
</feature>
<feature type="domain" description="NACHT" evidence="4">
    <location>
        <begin position="286"/>
        <end position="458"/>
    </location>
</feature>
<feature type="repeat" description="ANK" evidence="2">
    <location>
        <begin position="1149"/>
        <end position="1181"/>
    </location>
</feature>
<dbReference type="InterPro" id="IPR002110">
    <property type="entry name" value="Ankyrin_rpt"/>
</dbReference>
<evidence type="ECO:0000259" key="4">
    <source>
        <dbReference type="PROSITE" id="PS50837"/>
    </source>
</evidence>
<dbReference type="Proteomes" id="UP000027238">
    <property type="component" value="Unassembled WGS sequence"/>
</dbReference>
<dbReference type="SMART" id="SM00248">
    <property type="entry name" value="ANK"/>
    <property type="match status" value="10"/>
</dbReference>
<dbReference type="SUPFAM" id="SSF52540">
    <property type="entry name" value="P-loop containing nucleoside triphosphate hydrolases"/>
    <property type="match status" value="1"/>
</dbReference>
<dbReference type="InterPro" id="IPR027417">
    <property type="entry name" value="P-loop_NTPase"/>
</dbReference>
<reference evidence="6" key="1">
    <citation type="journal article" date="2014" name="Genome Announc.">
        <title>Draft genome sequence of Colletotrichum sublineola, a destructive pathogen of cultivated sorghum.</title>
        <authorList>
            <person name="Baroncelli R."/>
            <person name="Sanz-Martin J.M."/>
            <person name="Rech G.E."/>
            <person name="Sukno S.A."/>
            <person name="Thon M.R."/>
        </authorList>
    </citation>
    <scope>NUCLEOTIDE SEQUENCE [LARGE SCALE GENOMIC DNA]</scope>
    <source>
        <strain evidence="6">TX430BB</strain>
    </source>
</reference>
<comment type="caution">
    <text evidence="5">The sequence shown here is derived from an EMBL/GenBank/DDBJ whole genome shotgun (WGS) entry which is preliminary data.</text>
</comment>
<keyword evidence="2" id="KW-0040">ANK repeat</keyword>
<evidence type="ECO:0000256" key="2">
    <source>
        <dbReference type="PROSITE-ProRule" id="PRU00023"/>
    </source>
</evidence>
<proteinExistence type="predicted"/>
<dbReference type="OMA" id="ISAHEAW"/>
<dbReference type="InterPro" id="IPR007111">
    <property type="entry name" value="NACHT_NTPase"/>
</dbReference>
<feature type="repeat" description="ANK" evidence="2">
    <location>
        <begin position="1013"/>
        <end position="1045"/>
    </location>
</feature>
<accession>A0A066XJZ8</accession>
<dbReference type="InterPro" id="IPR056884">
    <property type="entry name" value="NPHP3-like_N"/>
</dbReference>
<dbReference type="OrthoDB" id="5244539at2759"/>
<organism evidence="5 6">
    <name type="scientific">Colletotrichum sublineola</name>
    <name type="common">Sorghum anthracnose fungus</name>
    <dbReference type="NCBI Taxonomy" id="1173701"/>
    <lineage>
        <taxon>Eukaryota</taxon>
        <taxon>Fungi</taxon>
        <taxon>Dikarya</taxon>
        <taxon>Ascomycota</taxon>
        <taxon>Pezizomycotina</taxon>
        <taxon>Sordariomycetes</taxon>
        <taxon>Hypocreomycetidae</taxon>
        <taxon>Glomerellales</taxon>
        <taxon>Glomerellaceae</taxon>
        <taxon>Colletotrichum</taxon>
        <taxon>Colletotrichum graminicola species complex</taxon>
    </lineage>
</organism>
<feature type="compositionally biased region" description="Acidic residues" evidence="3">
    <location>
        <begin position="1461"/>
        <end position="1471"/>
    </location>
</feature>
<feature type="repeat" description="ANK" evidence="2">
    <location>
        <begin position="903"/>
        <end position="931"/>
    </location>
</feature>
<dbReference type="Gene3D" id="1.25.40.20">
    <property type="entry name" value="Ankyrin repeat-containing domain"/>
    <property type="match status" value="3"/>
</dbReference>
<evidence type="ECO:0000256" key="1">
    <source>
        <dbReference type="ARBA" id="ARBA00022737"/>
    </source>
</evidence>
<dbReference type="Pfam" id="PF12796">
    <property type="entry name" value="Ank_2"/>
    <property type="match status" value="2"/>
</dbReference>